<keyword evidence="1" id="KW-1185">Reference proteome</keyword>
<proteinExistence type="predicted"/>
<protein>
    <submittedName>
        <fullName evidence="2">Uncharacterized protein</fullName>
    </submittedName>
</protein>
<evidence type="ECO:0000313" key="2">
    <source>
        <dbReference type="WBParaSite" id="nRc.2.0.1.t40019-RA"/>
    </source>
</evidence>
<name>A0A915KNJ0_ROMCU</name>
<organism evidence="1 2">
    <name type="scientific">Romanomermis culicivorax</name>
    <name type="common">Nematode worm</name>
    <dbReference type="NCBI Taxonomy" id="13658"/>
    <lineage>
        <taxon>Eukaryota</taxon>
        <taxon>Metazoa</taxon>
        <taxon>Ecdysozoa</taxon>
        <taxon>Nematoda</taxon>
        <taxon>Enoplea</taxon>
        <taxon>Dorylaimia</taxon>
        <taxon>Mermithida</taxon>
        <taxon>Mermithoidea</taxon>
        <taxon>Mermithidae</taxon>
        <taxon>Romanomermis</taxon>
    </lineage>
</organism>
<sequence length="165" mass="18557">MKDKQKMKTIVHFFNFYTVRRFSNVRYRFHFHVVRSVSIRRTDRYDRFFSIGTNLNILTVVIVTISSTIAEFHTNFVGAGDVPGSGSGAIVRRPWRVRSVVNARMGLERPAHIGQMVVMVVPAAVRNVDAAGESDTLVDNSDLFVVGPEDGYGGVVGEHFKKNRL</sequence>
<accession>A0A915KNJ0</accession>
<dbReference type="Proteomes" id="UP000887565">
    <property type="component" value="Unplaced"/>
</dbReference>
<dbReference type="WBParaSite" id="nRc.2.0.1.t40019-RA">
    <property type="protein sequence ID" value="nRc.2.0.1.t40019-RA"/>
    <property type="gene ID" value="nRc.2.0.1.g40019"/>
</dbReference>
<dbReference type="AlphaFoldDB" id="A0A915KNJ0"/>
<evidence type="ECO:0000313" key="1">
    <source>
        <dbReference type="Proteomes" id="UP000887565"/>
    </source>
</evidence>
<reference evidence="2" key="1">
    <citation type="submission" date="2022-11" db="UniProtKB">
        <authorList>
            <consortium name="WormBaseParasite"/>
        </authorList>
    </citation>
    <scope>IDENTIFICATION</scope>
</reference>